<protein>
    <recommendedName>
        <fullName evidence="4">Secreted protein</fullName>
    </recommendedName>
</protein>
<dbReference type="Proteomes" id="UP000018050">
    <property type="component" value="Unassembled WGS sequence"/>
</dbReference>
<name>U6GUS3_EIMAC</name>
<sequence length="87" mass="9168">MRRICVLSTALDLASAALCIGGGWCGQQGQLMLEEGCVAFTVFCHAVGEDKYKMRRICLLKTVMDLAAGALCVEMGDGGKLNGANIV</sequence>
<evidence type="ECO:0000313" key="2">
    <source>
        <dbReference type="EMBL" id="CDI83013.1"/>
    </source>
</evidence>
<reference evidence="2" key="1">
    <citation type="submission" date="2013-10" db="EMBL/GenBank/DDBJ databases">
        <title>Genomic analysis of the causative agents of coccidiosis in chickens.</title>
        <authorList>
            <person name="Reid A.J."/>
            <person name="Blake D."/>
            <person name="Billington K."/>
            <person name="Browne H."/>
            <person name="Dunn M."/>
            <person name="Hung S."/>
            <person name="Kawahara F."/>
            <person name="Miranda-Saavedra D."/>
            <person name="Mourier T."/>
            <person name="Nagra H."/>
            <person name="Otto T.D."/>
            <person name="Rawlings N."/>
            <person name="Sanchez A."/>
            <person name="Sanders M."/>
            <person name="Subramaniam C."/>
            <person name="Tay Y."/>
            <person name="Dear P."/>
            <person name="Doerig C."/>
            <person name="Gruber A."/>
            <person name="Parkinson J."/>
            <person name="Shirley M."/>
            <person name="Wan K.L."/>
            <person name="Berriman M."/>
            <person name="Tomley F."/>
            <person name="Pain A."/>
        </authorList>
    </citation>
    <scope>NUCLEOTIDE SEQUENCE</scope>
    <source>
        <strain evidence="2">Houghton</strain>
    </source>
</reference>
<feature type="chain" id="PRO_5004671278" description="Secreted protein" evidence="1">
    <location>
        <begin position="17"/>
        <end position="87"/>
    </location>
</feature>
<dbReference type="AlphaFoldDB" id="U6GUS3"/>
<reference evidence="2" key="2">
    <citation type="submission" date="2013-10" db="EMBL/GenBank/DDBJ databases">
        <authorList>
            <person name="Aslett M."/>
        </authorList>
    </citation>
    <scope>NUCLEOTIDE SEQUENCE</scope>
    <source>
        <strain evidence="2">Houghton</strain>
    </source>
</reference>
<proteinExistence type="predicted"/>
<evidence type="ECO:0008006" key="4">
    <source>
        <dbReference type="Google" id="ProtNLM"/>
    </source>
</evidence>
<evidence type="ECO:0000313" key="3">
    <source>
        <dbReference type="Proteomes" id="UP000018050"/>
    </source>
</evidence>
<gene>
    <name evidence="2" type="ORF">EAH_00068130</name>
</gene>
<dbReference type="GeneID" id="25274882"/>
<dbReference type="EMBL" id="HG673033">
    <property type="protein sequence ID" value="CDI83013.1"/>
    <property type="molecule type" value="Genomic_DNA"/>
</dbReference>
<accession>U6GUS3</accession>
<keyword evidence="3" id="KW-1185">Reference proteome</keyword>
<feature type="signal peptide" evidence="1">
    <location>
        <begin position="1"/>
        <end position="16"/>
    </location>
</feature>
<dbReference type="VEuPathDB" id="ToxoDB:EAH_00068130"/>
<dbReference type="RefSeq" id="XP_013247783.1">
    <property type="nucleotide sequence ID" value="XM_013392329.1"/>
</dbReference>
<evidence type="ECO:0000256" key="1">
    <source>
        <dbReference type="SAM" id="SignalP"/>
    </source>
</evidence>
<organism evidence="2 3">
    <name type="scientific">Eimeria acervulina</name>
    <name type="common">Coccidian parasite</name>
    <dbReference type="NCBI Taxonomy" id="5801"/>
    <lineage>
        <taxon>Eukaryota</taxon>
        <taxon>Sar</taxon>
        <taxon>Alveolata</taxon>
        <taxon>Apicomplexa</taxon>
        <taxon>Conoidasida</taxon>
        <taxon>Coccidia</taxon>
        <taxon>Eucoccidiorida</taxon>
        <taxon>Eimeriorina</taxon>
        <taxon>Eimeriidae</taxon>
        <taxon>Eimeria</taxon>
    </lineage>
</organism>
<keyword evidence="1" id="KW-0732">Signal</keyword>